<dbReference type="Gene3D" id="3.40.50.410">
    <property type="entry name" value="von Willebrand factor, type A domain"/>
    <property type="match status" value="1"/>
</dbReference>
<dbReference type="Pfam" id="PF11443">
    <property type="entry name" value="DUF2828"/>
    <property type="match status" value="1"/>
</dbReference>
<proteinExistence type="predicted"/>
<dbReference type="PANTHER" id="PTHR31373">
    <property type="entry name" value="OS06G0652100 PROTEIN"/>
    <property type="match status" value="1"/>
</dbReference>
<dbReference type="AlphaFoldDB" id="A0A835HV50"/>
<dbReference type="InterPro" id="IPR036465">
    <property type="entry name" value="vWFA_dom_sf"/>
</dbReference>
<dbReference type="InterPro" id="IPR056690">
    <property type="entry name" value="DUF7788"/>
</dbReference>
<dbReference type="OrthoDB" id="1149618at2759"/>
<name>A0A835HV50_9MAGN</name>
<dbReference type="Proteomes" id="UP000631114">
    <property type="component" value="Unassembled WGS sequence"/>
</dbReference>
<feature type="domain" description="DUF2828" evidence="1">
    <location>
        <begin position="4"/>
        <end position="399"/>
    </location>
</feature>
<dbReference type="PIRSF" id="PIRSF015417">
    <property type="entry name" value="T31B5_30_vWA"/>
    <property type="match status" value="1"/>
</dbReference>
<dbReference type="InterPro" id="IPR058580">
    <property type="entry name" value="DUF2828"/>
</dbReference>
<dbReference type="EMBL" id="JADFTS010000005">
    <property type="protein sequence ID" value="KAF9604878.1"/>
    <property type="molecule type" value="Genomic_DNA"/>
</dbReference>
<reference evidence="3 4" key="1">
    <citation type="submission" date="2020-10" db="EMBL/GenBank/DDBJ databases">
        <title>The Coptis chinensis genome and diversification of protoberbering-type alkaloids.</title>
        <authorList>
            <person name="Wang B."/>
            <person name="Shu S."/>
            <person name="Song C."/>
            <person name="Liu Y."/>
        </authorList>
    </citation>
    <scope>NUCLEOTIDE SEQUENCE [LARGE SCALE GENOMIC DNA]</scope>
    <source>
        <strain evidence="3">HL-2020</strain>
        <tissue evidence="3">Leaf</tissue>
    </source>
</reference>
<evidence type="ECO:0000259" key="2">
    <source>
        <dbReference type="Pfam" id="PF25043"/>
    </source>
</evidence>
<dbReference type="InterPro" id="IPR011205">
    <property type="entry name" value="UCP015417_vWA"/>
</dbReference>
<feature type="domain" description="DUF7788" evidence="2">
    <location>
        <begin position="401"/>
        <end position="606"/>
    </location>
</feature>
<dbReference type="Pfam" id="PF25043">
    <property type="entry name" value="DUF7788"/>
    <property type="match status" value="1"/>
</dbReference>
<sequence>MGFTENQSPTFLTSGNPCVDFFFHIVPNTPSYSLVQRLEAAWKHNDLTALKLICHLRGVRGTGKSDKEGFYAAALWLHKHHPRTLACNVKSIAEFGYFKDLPELLYRILEGSEVRRAAREESQRRKKLRMPKGYPANLRGERFCGNRQQGLNRRNMMGTNRRIPVEKRLADEMRKVEIQKKTSKDLRKEKKIKKARKAVERYSRDPDFRFLHDQISHVFADYLVSDLKSLKSGEFGTISLASKWCPSLDSSFDKATLLCESIARKVFPRESYSGYEGVEDAHYAYRVRDRLRKEILAPLRQVLELPEIYMSSKNWDSLPYNRVASIAMSNYKKHFLKHDENRFNEFLDKVERGEAKIAAGALFPHDIIKRLNDGENDGGRVAELQWKRMVDDLSEKGKLQNCIAVCDVSGSMSGEPMEVCVALGLLLSELSEHPWNGQVITFSETPKLHKIEGGNLRSKTQFIRIMEAGYNTDFQKVFDLLLQVAVAGNLDQDKMIKKIFVFSDMEFDNARRPYGGYPRYLYGGFPPGYGYNTVVQETNWDTDYNMIKNKFEEKGYTVPEMVFWNLRDSMATPVSSHQKGVALVGGFSKNLMKLFLGGEDMPDSEGVMELALSGPEYQQLAVID</sequence>
<organism evidence="3 4">
    <name type="scientific">Coptis chinensis</name>
    <dbReference type="NCBI Taxonomy" id="261450"/>
    <lineage>
        <taxon>Eukaryota</taxon>
        <taxon>Viridiplantae</taxon>
        <taxon>Streptophyta</taxon>
        <taxon>Embryophyta</taxon>
        <taxon>Tracheophyta</taxon>
        <taxon>Spermatophyta</taxon>
        <taxon>Magnoliopsida</taxon>
        <taxon>Ranunculales</taxon>
        <taxon>Ranunculaceae</taxon>
        <taxon>Coptidoideae</taxon>
        <taxon>Coptis</taxon>
    </lineage>
</organism>
<comment type="caution">
    <text evidence="3">The sequence shown here is derived from an EMBL/GenBank/DDBJ whole genome shotgun (WGS) entry which is preliminary data.</text>
</comment>
<accession>A0A835HV50</accession>
<dbReference type="PANTHER" id="PTHR31373:SF17">
    <property type="entry name" value="OS06G0652100 PROTEIN"/>
    <property type="match status" value="1"/>
</dbReference>
<dbReference type="SUPFAM" id="SSF53300">
    <property type="entry name" value="vWA-like"/>
    <property type="match status" value="1"/>
</dbReference>
<protein>
    <submittedName>
        <fullName evidence="3">Uncharacterized protein</fullName>
    </submittedName>
</protein>
<keyword evidence="4" id="KW-1185">Reference proteome</keyword>
<evidence type="ECO:0000313" key="4">
    <source>
        <dbReference type="Proteomes" id="UP000631114"/>
    </source>
</evidence>
<evidence type="ECO:0000313" key="3">
    <source>
        <dbReference type="EMBL" id="KAF9604878.1"/>
    </source>
</evidence>
<gene>
    <name evidence="3" type="ORF">IFM89_011160</name>
</gene>
<evidence type="ECO:0000259" key="1">
    <source>
        <dbReference type="Pfam" id="PF11443"/>
    </source>
</evidence>